<accession>A0A1X0QAU9</accession>
<dbReference type="VEuPathDB" id="MicrosporidiaDB:HERIO_1190"/>
<dbReference type="Proteomes" id="UP000192356">
    <property type="component" value="Unassembled WGS sequence"/>
</dbReference>
<gene>
    <name evidence="1" type="ORF">HERIO_1190</name>
</gene>
<protein>
    <submittedName>
        <fullName evidence="1">Uncharacterized protein</fullName>
    </submittedName>
</protein>
<evidence type="ECO:0000313" key="1">
    <source>
        <dbReference type="EMBL" id="ORD96896.1"/>
    </source>
</evidence>
<proteinExistence type="predicted"/>
<name>A0A1X0QAU9_9MICR</name>
<dbReference type="EMBL" id="LVKB01000053">
    <property type="protein sequence ID" value="ORD96896.1"/>
    <property type="molecule type" value="Genomic_DNA"/>
</dbReference>
<reference evidence="1 2" key="1">
    <citation type="journal article" date="2017" name="Environ. Microbiol.">
        <title>Decay of the glycolytic pathway and adaptation to intranuclear parasitism within Enterocytozoonidae microsporidia.</title>
        <authorList>
            <person name="Wiredu Boakye D."/>
            <person name="Jaroenlak P."/>
            <person name="Prachumwat A."/>
            <person name="Williams T.A."/>
            <person name="Bateman K.S."/>
            <person name="Itsathitphaisarn O."/>
            <person name="Sritunyalucksana K."/>
            <person name="Paszkiewicz K.H."/>
            <person name="Moore K.A."/>
            <person name="Stentiford G.D."/>
            <person name="Williams B.A."/>
        </authorList>
    </citation>
    <scope>NUCLEOTIDE SEQUENCE [LARGE SCALE GENOMIC DNA]</scope>
    <source>
        <strain evidence="1 2">GB1</strain>
    </source>
</reference>
<dbReference type="VEuPathDB" id="MicrosporidiaDB:A0H76_1202"/>
<dbReference type="OrthoDB" id="2196302at2759"/>
<keyword evidence="2" id="KW-1185">Reference proteome</keyword>
<sequence length="265" mass="31800">MYYLFDQQLISTDNIINSFEILMVLVNKSQRRAALFYNEDDEIMLLTYFFQKMKRVIDLTMINSEDKIHSIQDLSHIYLLTKKFLGKKLFIVNEFLENLSNVSKLVFNDVLESINRSIRQQSINIYFTKPDSHKTLLNYVKSKIKIGEVFQGQNYNIFADKILYFLHDALKTQIFTIVFEKDQSDNLIRCIDEIVGYVIFMNRTNMSYYFNYLKNIILLISWPYDKFLDKYKELENVIYDRDLRSLIKCRKDKEKIKNLIVKNIK</sequence>
<evidence type="ECO:0000313" key="2">
    <source>
        <dbReference type="Proteomes" id="UP000192356"/>
    </source>
</evidence>
<organism evidence="1 2">
    <name type="scientific">Hepatospora eriocheir</name>
    <dbReference type="NCBI Taxonomy" id="1081669"/>
    <lineage>
        <taxon>Eukaryota</taxon>
        <taxon>Fungi</taxon>
        <taxon>Fungi incertae sedis</taxon>
        <taxon>Microsporidia</taxon>
        <taxon>Hepatosporidae</taxon>
        <taxon>Hepatospora</taxon>
    </lineage>
</organism>
<comment type="caution">
    <text evidence="1">The sequence shown here is derived from an EMBL/GenBank/DDBJ whole genome shotgun (WGS) entry which is preliminary data.</text>
</comment>
<dbReference type="AlphaFoldDB" id="A0A1X0QAU9"/>